<feature type="compositionally biased region" description="Low complexity" evidence="1">
    <location>
        <begin position="253"/>
        <end position="264"/>
    </location>
</feature>
<gene>
    <name evidence="3" type="ORF">fugu_019001</name>
</gene>
<feature type="domain" description="Ubiquitin-like" evidence="2">
    <location>
        <begin position="1"/>
        <end position="78"/>
    </location>
</feature>
<dbReference type="SMART" id="SM00213">
    <property type="entry name" value="UBQ"/>
    <property type="match status" value="1"/>
</dbReference>
<reference evidence="3 4" key="1">
    <citation type="submission" date="2019-04" db="EMBL/GenBank/DDBJ databases">
        <title>The sequence and de novo assembly of Takifugu bimaculatus genome using PacBio and Hi-C technologies.</title>
        <authorList>
            <person name="Xu P."/>
            <person name="Liu B."/>
            <person name="Zhou Z."/>
        </authorList>
    </citation>
    <scope>NUCLEOTIDE SEQUENCE [LARGE SCALE GENOMIC DNA]</scope>
    <source>
        <strain evidence="3">TB-2018</strain>
        <tissue evidence="3">Muscle</tissue>
    </source>
</reference>
<sequence length="277" mass="30135">MWIQVRTIDGKETRTVEDLSRLTKIESLRLKIQDIFNVSPQQQRLFYRGKQMEDGQTLFDYNVGLNDIIQLLIRSQTELSENPTTKDSSSVACSSAPSTDSKLESRNASAPASPAAMETNTDNDNSTVTISNVSETKPDTSTTSNSASTKNGFKSSSSAQDQPPTSSKNTLIDPGIGVYKINELVDCRDVSIGAWFEACIEKVTRAPKGLITPTKGKVGRPPKRTNGKLEAEQGQTTDTNKNIVALNPESNGASTSQTDSTAASETKEREEDCRLPH</sequence>
<organism evidence="3 4">
    <name type="scientific">Takifugu bimaculatus</name>
    <dbReference type="NCBI Taxonomy" id="433685"/>
    <lineage>
        <taxon>Eukaryota</taxon>
        <taxon>Metazoa</taxon>
        <taxon>Chordata</taxon>
        <taxon>Craniata</taxon>
        <taxon>Vertebrata</taxon>
        <taxon>Euteleostomi</taxon>
        <taxon>Actinopterygii</taxon>
        <taxon>Neopterygii</taxon>
        <taxon>Teleostei</taxon>
        <taxon>Neoteleostei</taxon>
        <taxon>Acanthomorphata</taxon>
        <taxon>Eupercaria</taxon>
        <taxon>Tetraodontiformes</taxon>
        <taxon>Tetradontoidea</taxon>
        <taxon>Tetraodontidae</taxon>
        <taxon>Takifugu</taxon>
    </lineage>
</organism>
<dbReference type="Proteomes" id="UP000516260">
    <property type="component" value="Chromosome 21"/>
</dbReference>
<proteinExistence type="predicted"/>
<dbReference type="InterPro" id="IPR021991">
    <property type="entry name" value="TTD_dom"/>
</dbReference>
<dbReference type="PANTHER" id="PTHR10666">
    <property type="entry name" value="UBIQUITIN"/>
    <property type="match status" value="1"/>
</dbReference>
<comment type="caution">
    <text evidence="3">The sequence shown here is derived from an EMBL/GenBank/DDBJ whole genome shotgun (WGS) entry which is preliminary data.</text>
</comment>
<dbReference type="InterPro" id="IPR019956">
    <property type="entry name" value="Ubiquitin_dom"/>
</dbReference>
<dbReference type="FunFam" id="3.10.20.90:FF:000465">
    <property type="entry name" value="E3 ubiquitin-protein ligase UHRF1-like Protein"/>
    <property type="match status" value="1"/>
</dbReference>
<dbReference type="Gene3D" id="2.30.30.140">
    <property type="match status" value="1"/>
</dbReference>
<dbReference type="EMBL" id="SWLE01000014">
    <property type="protein sequence ID" value="TNM91989.1"/>
    <property type="molecule type" value="Genomic_DNA"/>
</dbReference>
<evidence type="ECO:0000256" key="1">
    <source>
        <dbReference type="SAM" id="MobiDB-lite"/>
    </source>
</evidence>
<dbReference type="InterPro" id="IPR029071">
    <property type="entry name" value="Ubiquitin-like_domsf"/>
</dbReference>
<dbReference type="PRINTS" id="PR00348">
    <property type="entry name" value="UBIQUITIN"/>
</dbReference>
<feature type="compositionally biased region" description="Polar residues" evidence="1">
    <location>
        <begin position="118"/>
        <end position="135"/>
    </location>
</feature>
<evidence type="ECO:0000313" key="4">
    <source>
        <dbReference type="Proteomes" id="UP000516260"/>
    </source>
</evidence>
<feature type="region of interest" description="Disordered" evidence="1">
    <location>
        <begin position="210"/>
        <end position="277"/>
    </location>
</feature>
<dbReference type="PROSITE" id="PS50053">
    <property type="entry name" value="UBIQUITIN_2"/>
    <property type="match status" value="1"/>
</dbReference>
<feature type="compositionally biased region" description="Polar residues" evidence="1">
    <location>
        <begin position="233"/>
        <end position="252"/>
    </location>
</feature>
<dbReference type="SUPFAM" id="SSF54236">
    <property type="entry name" value="Ubiquitin-like"/>
    <property type="match status" value="1"/>
</dbReference>
<dbReference type="CDD" id="cd17123">
    <property type="entry name" value="Ubl_UHRF2"/>
    <property type="match status" value="1"/>
</dbReference>
<feature type="compositionally biased region" description="Low complexity" evidence="1">
    <location>
        <begin position="140"/>
        <end position="149"/>
    </location>
</feature>
<dbReference type="InterPro" id="IPR047468">
    <property type="entry name" value="Ubl_UHRF2"/>
</dbReference>
<dbReference type="InterPro" id="IPR000626">
    <property type="entry name" value="Ubiquitin-like_dom"/>
</dbReference>
<feature type="compositionally biased region" description="Basic residues" evidence="1">
    <location>
        <begin position="217"/>
        <end position="226"/>
    </location>
</feature>
<feature type="compositionally biased region" description="Low complexity" evidence="1">
    <location>
        <begin position="87"/>
        <end position="100"/>
    </location>
</feature>
<evidence type="ECO:0000259" key="2">
    <source>
        <dbReference type="PROSITE" id="PS50053"/>
    </source>
</evidence>
<dbReference type="Gene3D" id="3.10.20.90">
    <property type="entry name" value="Phosphatidylinositol 3-kinase Catalytic Subunit, Chain A, domain 1"/>
    <property type="match status" value="1"/>
</dbReference>
<dbReference type="Pfam" id="PF12148">
    <property type="entry name" value="TTD"/>
    <property type="match status" value="1"/>
</dbReference>
<dbReference type="InterPro" id="IPR050158">
    <property type="entry name" value="Ubiquitin_ubiquitin-like"/>
</dbReference>
<feature type="region of interest" description="Disordered" evidence="1">
    <location>
        <begin position="80"/>
        <end position="173"/>
    </location>
</feature>
<evidence type="ECO:0000313" key="3">
    <source>
        <dbReference type="EMBL" id="TNM91989.1"/>
    </source>
</evidence>
<dbReference type="Pfam" id="PF00240">
    <property type="entry name" value="ubiquitin"/>
    <property type="match status" value="1"/>
</dbReference>
<feature type="compositionally biased region" description="Basic and acidic residues" evidence="1">
    <location>
        <begin position="265"/>
        <end position="277"/>
    </location>
</feature>
<accession>A0A4Z2BJ34</accession>
<protein>
    <recommendedName>
        <fullName evidence="2">Ubiquitin-like domain-containing protein</fullName>
    </recommendedName>
</protein>
<dbReference type="AlphaFoldDB" id="A0A4Z2BJ34"/>
<feature type="compositionally biased region" description="Polar residues" evidence="1">
    <location>
        <begin position="150"/>
        <end position="170"/>
    </location>
</feature>
<keyword evidence="4" id="KW-1185">Reference proteome</keyword>
<name>A0A4Z2BJ34_9TELE</name>